<evidence type="ECO:0000313" key="1">
    <source>
        <dbReference type="EMBL" id="KAJ3057074.1"/>
    </source>
</evidence>
<proteinExistence type="predicted"/>
<dbReference type="EMBL" id="JADGJD010000012">
    <property type="protein sequence ID" value="KAJ3057074.1"/>
    <property type="molecule type" value="Genomic_DNA"/>
</dbReference>
<keyword evidence="2" id="KW-1185">Reference proteome</keyword>
<sequence>MTHDTIPENSTNLANSERFRNVPFALQNYLRHLSKTGNLLLTLDEDNRAASWRIMSRILELDEVKADSFKVDQYFEGNNICIERKEQLNAPPNEEHVDFVPNGGLWGVPENGLLALYQAYEHQNLAESWKGNLPERFSGALSEAFDRIHLYFLL</sequence>
<gene>
    <name evidence="1" type="ORF">HK097_001043</name>
</gene>
<reference evidence="1" key="1">
    <citation type="submission" date="2020-05" db="EMBL/GenBank/DDBJ databases">
        <title>Phylogenomic resolution of chytrid fungi.</title>
        <authorList>
            <person name="Stajich J.E."/>
            <person name="Amses K."/>
            <person name="Simmons R."/>
            <person name="Seto K."/>
            <person name="Myers J."/>
            <person name="Bonds A."/>
            <person name="Quandt C.A."/>
            <person name="Barry K."/>
            <person name="Liu P."/>
            <person name="Grigoriev I."/>
            <person name="Longcore J.E."/>
            <person name="James T.Y."/>
        </authorList>
    </citation>
    <scope>NUCLEOTIDE SEQUENCE</scope>
    <source>
        <strain evidence="1">JEL0318</strain>
    </source>
</reference>
<accession>A0AAD5SL18</accession>
<protein>
    <submittedName>
        <fullName evidence="1">Uncharacterized protein</fullName>
    </submittedName>
</protein>
<evidence type="ECO:0000313" key="2">
    <source>
        <dbReference type="Proteomes" id="UP001212841"/>
    </source>
</evidence>
<comment type="caution">
    <text evidence="1">The sequence shown here is derived from an EMBL/GenBank/DDBJ whole genome shotgun (WGS) entry which is preliminary data.</text>
</comment>
<organism evidence="1 2">
    <name type="scientific">Rhizophlyctis rosea</name>
    <dbReference type="NCBI Taxonomy" id="64517"/>
    <lineage>
        <taxon>Eukaryota</taxon>
        <taxon>Fungi</taxon>
        <taxon>Fungi incertae sedis</taxon>
        <taxon>Chytridiomycota</taxon>
        <taxon>Chytridiomycota incertae sedis</taxon>
        <taxon>Chytridiomycetes</taxon>
        <taxon>Rhizophlyctidales</taxon>
        <taxon>Rhizophlyctidaceae</taxon>
        <taxon>Rhizophlyctis</taxon>
    </lineage>
</organism>
<dbReference type="Proteomes" id="UP001212841">
    <property type="component" value="Unassembled WGS sequence"/>
</dbReference>
<dbReference type="AlphaFoldDB" id="A0AAD5SL18"/>
<name>A0AAD5SL18_9FUNG</name>